<evidence type="ECO:0000313" key="2">
    <source>
        <dbReference type="EMBL" id="MED6244040.1"/>
    </source>
</evidence>
<organism evidence="2 3">
    <name type="scientific">Ataeniobius toweri</name>
    <dbReference type="NCBI Taxonomy" id="208326"/>
    <lineage>
        <taxon>Eukaryota</taxon>
        <taxon>Metazoa</taxon>
        <taxon>Chordata</taxon>
        <taxon>Craniata</taxon>
        <taxon>Vertebrata</taxon>
        <taxon>Euteleostomi</taxon>
        <taxon>Actinopterygii</taxon>
        <taxon>Neopterygii</taxon>
        <taxon>Teleostei</taxon>
        <taxon>Neoteleostei</taxon>
        <taxon>Acanthomorphata</taxon>
        <taxon>Ovalentaria</taxon>
        <taxon>Atherinomorphae</taxon>
        <taxon>Cyprinodontiformes</taxon>
        <taxon>Goodeidae</taxon>
        <taxon>Ataeniobius</taxon>
    </lineage>
</organism>
<protein>
    <submittedName>
        <fullName evidence="2">Uncharacterized protein</fullName>
    </submittedName>
</protein>
<comment type="caution">
    <text evidence="2">The sequence shown here is derived from an EMBL/GenBank/DDBJ whole genome shotgun (WGS) entry which is preliminary data.</text>
</comment>
<feature type="compositionally biased region" description="Low complexity" evidence="1">
    <location>
        <begin position="81"/>
        <end position="92"/>
    </location>
</feature>
<dbReference type="Proteomes" id="UP001345963">
    <property type="component" value="Unassembled WGS sequence"/>
</dbReference>
<proteinExistence type="predicted"/>
<feature type="region of interest" description="Disordered" evidence="1">
    <location>
        <begin position="1"/>
        <end position="54"/>
    </location>
</feature>
<dbReference type="EMBL" id="JAHUTI010039355">
    <property type="protein sequence ID" value="MED6244040.1"/>
    <property type="molecule type" value="Genomic_DNA"/>
</dbReference>
<feature type="region of interest" description="Disordered" evidence="1">
    <location>
        <begin position="72"/>
        <end position="92"/>
    </location>
</feature>
<feature type="compositionally biased region" description="Basic and acidic residues" evidence="1">
    <location>
        <begin position="7"/>
        <end position="27"/>
    </location>
</feature>
<accession>A0ABU7B1P3</accession>
<evidence type="ECO:0000256" key="1">
    <source>
        <dbReference type="SAM" id="MobiDB-lite"/>
    </source>
</evidence>
<keyword evidence="3" id="KW-1185">Reference proteome</keyword>
<evidence type="ECO:0000313" key="3">
    <source>
        <dbReference type="Proteomes" id="UP001345963"/>
    </source>
</evidence>
<gene>
    <name evidence="2" type="ORF">ATANTOWER_005811</name>
</gene>
<sequence>MARRQSNLKDLDLTKDKLFKGNAENKKTRPILKKQSASSQETSSLPVPLPHLRGTKFTGSVNCTAHLIVTKNPLQPPTAGPLPLQEQPLLRQ</sequence>
<feature type="compositionally biased region" description="Polar residues" evidence="1">
    <location>
        <begin position="35"/>
        <end position="45"/>
    </location>
</feature>
<name>A0ABU7B1P3_9TELE</name>
<reference evidence="2 3" key="1">
    <citation type="submission" date="2021-07" db="EMBL/GenBank/DDBJ databases">
        <authorList>
            <person name="Palmer J.M."/>
        </authorList>
    </citation>
    <scope>NUCLEOTIDE SEQUENCE [LARGE SCALE GENOMIC DNA]</scope>
    <source>
        <strain evidence="2 3">AT_MEX2019</strain>
        <tissue evidence="2">Muscle</tissue>
    </source>
</reference>